<evidence type="ECO:0000256" key="7">
    <source>
        <dbReference type="ARBA" id="ARBA00023180"/>
    </source>
</evidence>
<evidence type="ECO:0000256" key="6">
    <source>
        <dbReference type="ARBA" id="ARBA00023157"/>
    </source>
</evidence>
<dbReference type="InterPro" id="IPR013785">
    <property type="entry name" value="Aldolase_TIM"/>
</dbReference>
<keyword evidence="7" id="KW-0325">Glycoprotein</keyword>
<proteinExistence type="inferred from homology"/>
<keyword evidence="5" id="KW-0443">Lipid metabolism</keyword>
<keyword evidence="9 10" id="KW-0326">Glycosidase</keyword>
<keyword evidence="8" id="KW-0458">Lysosome</keyword>
<dbReference type="InterPro" id="IPR013780">
    <property type="entry name" value="Glyco_hydro_b"/>
</dbReference>
<dbReference type="InterPro" id="IPR017853">
    <property type="entry name" value="GH"/>
</dbReference>
<comment type="subcellular location">
    <subcellularLocation>
        <location evidence="1">Lysosome</location>
    </subcellularLocation>
</comment>
<evidence type="ECO:0000256" key="9">
    <source>
        <dbReference type="ARBA" id="ARBA00023295"/>
    </source>
</evidence>
<dbReference type="GO" id="GO:0005764">
    <property type="term" value="C:lysosome"/>
    <property type="evidence" value="ECO:0007669"/>
    <property type="project" value="UniProtKB-SubCell"/>
</dbReference>
<reference evidence="13" key="1">
    <citation type="journal article" date="2023" name="Mol. Biol. Evol.">
        <title>Third-Generation Sequencing Reveals the Adaptive Role of the Epigenome in Three Deep-Sea Polychaetes.</title>
        <authorList>
            <person name="Perez M."/>
            <person name="Aroh O."/>
            <person name="Sun Y."/>
            <person name="Lan Y."/>
            <person name="Juniper S.K."/>
            <person name="Young C.R."/>
            <person name="Angers B."/>
            <person name="Qian P.Y."/>
        </authorList>
    </citation>
    <scope>NUCLEOTIDE SEQUENCE</scope>
    <source>
        <strain evidence="13">R07B-5</strain>
    </source>
</reference>
<feature type="domain" description="Alpha galactosidase A C-terminal" evidence="12">
    <location>
        <begin position="316"/>
        <end position="400"/>
    </location>
</feature>
<evidence type="ECO:0000256" key="11">
    <source>
        <dbReference type="SAM" id="SignalP"/>
    </source>
</evidence>
<name>A0AAD9NAL6_RIDPI</name>
<evidence type="ECO:0000313" key="14">
    <source>
        <dbReference type="Proteomes" id="UP001209878"/>
    </source>
</evidence>
<feature type="signal peptide" evidence="11">
    <location>
        <begin position="1"/>
        <end position="22"/>
    </location>
</feature>
<dbReference type="Proteomes" id="UP001209878">
    <property type="component" value="Unassembled WGS sequence"/>
</dbReference>
<dbReference type="GO" id="GO:0009311">
    <property type="term" value="P:oligosaccharide metabolic process"/>
    <property type="evidence" value="ECO:0007669"/>
    <property type="project" value="TreeGrafter"/>
</dbReference>
<dbReference type="PRINTS" id="PR00740">
    <property type="entry name" value="GLHYDRLASE27"/>
</dbReference>
<keyword evidence="11" id="KW-0732">Signal</keyword>
<dbReference type="GO" id="GO:0006629">
    <property type="term" value="P:lipid metabolic process"/>
    <property type="evidence" value="ECO:0007669"/>
    <property type="project" value="UniProtKB-KW"/>
</dbReference>
<dbReference type="EMBL" id="JAODUO010001573">
    <property type="protein sequence ID" value="KAK2161573.1"/>
    <property type="molecule type" value="Genomic_DNA"/>
</dbReference>
<dbReference type="GO" id="GO:0016139">
    <property type="term" value="P:glycoside catabolic process"/>
    <property type="evidence" value="ECO:0007669"/>
    <property type="project" value="TreeGrafter"/>
</dbReference>
<sequence>MSTVKVCVSPVVLLALLTTVFSLDNGLARTPPMGWMSGQRFRCNVDCKNYPDDCISETLVKSTADMMVKRGYVKAGYKYVAVDDCWLAMKRDKSGNIQPDPLRFPSGIKALADYVHAKGLKLGLYLSAGNLTCMGYPGSLGHYDSDMATLASWGVDMLKLDWCNSDPNKLNNEFEEAGRALNKTGRPILYTTTWPLGQKTKGIQPDLTLVAKYCNTYRVYQDLEDGWESLEALVKYYGDNGRSFVNDSGPGNWNDPDQLLVGDFGLSTEQQKMQMALWCIMSAPLFVSADVRRMRPESQAILLNPLAIAINQDPLGIMGVQIVVKGQVKIWKKAITPKGSFALVLVYTNISGGPSRVSVLLSDIGFTTAAAYNFTNVFDGTHIGVYKPWHTFNCEVDPTGVLFVQAAALP</sequence>
<dbReference type="AlphaFoldDB" id="A0AAD9NAL6"/>
<dbReference type="Pfam" id="PF16499">
    <property type="entry name" value="Melibiase_2"/>
    <property type="match status" value="1"/>
</dbReference>
<dbReference type="Pfam" id="PF17450">
    <property type="entry name" value="Melibiase_2_C"/>
    <property type="match status" value="1"/>
</dbReference>
<evidence type="ECO:0000256" key="2">
    <source>
        <dbReference type="ARBA" id="ARBA00009743"/>
    </source>
</evidence>
<keyword evidence="4 10" id="KW-0378">Hydrolase</keyword>
<comment type="caution">
    <text evidence="13">The sequence shown here is derived from an EMBL/GenBank/DDBJ whole genome shotgun (WGS) entry which is preliminary data.</text>
</comment>
<dbReference type="PANTHER" id="PTHR11452:SF83">
    <property type="entry name" value="ALPHA-GALACTOSIDASE"/>
    <property type="match status" value="1"/>
</dbReference>
<dbReference type="Gene3D" id="2.60.40.1180">
    <property type="entry name" value="Golgi alpha-mannosidase II"/>
    <property type="match status" value="1"/>
</dbReference>
<dbReference type="EC" id="3.2.1.-" evidence="10"/>
<protein>
    <recommendedName>
        <fullName evidence="10">Alpha-galactosidase</fullName>
        <ecNumber evidence="10">3.2.1.-</ecNumber>
    </recommendedName>
</protein>
<evidence type="ECO:0000256" key="8">
    <source>
        <dbReference type="ARBA" id="ARBA00023228"/>
    </source>
</evidence>
<dbReference type="InterPro" id="IPR002241">
    <property type="entry name" value="Glyco_hydro_27"/>
</dbReference>
<evidence type="ECO:0000256" key="5">
    <source>
        <dbReference type="ARBA" id="ARBA00023098"/>
    </source>
</evidence>
<organism evidence="13 14">
    <name type="scientific">Ridgeia piscesae</name>
    <name type="common">Tubeworm</name>
    <dbReference type="NCBI Taxonomy" id="27915"/>
    <lineage>
        <taxon>Eukaryota</taxon>
        <taxon>Metazoa</taxon>
        <taxon>Spiralia</taxon>
        <taxon>Lophotrochozoa</taxon>
        <taxon>Annelida</taxon>
        <taxon>Polychaeta</taxon>
        <taxon>Sedentaria</taxon>
        <taxon>Canalipalpata</taxon>
        <taxon>Sabellida</taxon>
        <taxon>Siboglinidae</taxon>
        <taxon>Ridgeia</taxon>
    </lineage>
</organism>
<feature type="chain" id="PRO_5042274042" description="Alpha-galactosidase" evidence="11">
    <location>
        <begin position="23"/>
        <end position="410"/>
    </location>
</feature>
<comment type="similarity">
    <text evidence="2 10">Belongs to the glycosyl hydrolase 27 family.</text>
</comment>
<gene>
    <name evidence="13" type="ORF">NP493_1573g00004</name>
</gene>
<dbReference type="CDD" id="cd14792">
    <property type="entry name" value="GH27"/>
    <property type="match status" value="1"/>
</dbReference>
<dbReference type="Gene3D" id="3.20.20.70">
    <property type="entry name" value="Aldolase class I"/>
    <property type="match status" value="1"/>
</dbReference>
<accession>A0AAD9NAL6</accession>
<dbReference type="InterPro" id="IPR000111">
    <property type="entry name" value="Glyco_hydro_27/36_CS"/>
</dbReference>
<keyword evidence="14" id="KW-1185">Reference proteome</keyword>
<dbReference type="SUPFAM" id="SSF51445">
    <property type="entry name" value="(Trans)glycosidases"/>
    <property type="match status" value="1"/>
</dbReference>
<dbReference type="SUPFAM" id="SSF51011">
    <property type="entry name" value="Glycosyl hydrolase domain"/>
    <property type="match status" value="1"/>
</dbReference>
<dbReference type="InterPro" id="IPR035373">
    <property type="entry name" value="Melibiase/NAGA_C"/>
</dbReference>
<evidence type="ECO:0000259" key="12">
    <source>
        <dbReference type="Pfam" id="PF17450"/>
    </source>
</evidence>
<comment type="subunit">
    <text evidence="3 10">Homodimer.</text>
</comment>
<dbReference type="PROSITE" id="PS00512">
    <property type="entry name" value="ALPHA_GALACTOSIDASE"/>
    <property type="match status" value="1"/>
</dbReference>
<evidence type="ECO:0000256" key="1">
    <source>
        <dbReference type="ARBA" id="ARBA00004371"/>
    </source>
</evidence>
<dbReference type="GO" id="GO:0004557">
    <property type="term" value="F:alpha-galactosidase activity"/>
    <property type="evidence" value="ECO:0007669"/>
    <property type="project" value="TreeGrafter"/>
</dbReference>
<dbReference type="PANTHER" id="PTHR11452">
    <property type="entry name" value="ALPHA-GALACTOSIDASE/ALPHA-N-ACETYLGALACTOSAMINIDASE"/>
    <property type="match status" value="1"/>
</dbReference>
<dbReference type="FunFam" id="3.20.20.70:FF:000197">
    <property type="entry name" value="Alpha-galactosidase"/>
    <property type="match status" value="1"/>
</dbReference>
<evidence type="ECO:0000256" key="3">
    <source>
        <dbReference type="ARBA" id="ARBA00011738"/>
    </source>
</evidence>
<evidence type="ECO:0000256" key="4">
    <source>
        <dbReference type="ARBA" id="ARBA00022801"/>
    </source>
</evidence>
<keyword evidence="6 10" id="KW-1015">Disulfide bond</keyword>
<evidence type="ECO:0000256" key="10">
    <source>
        <dbReference type="RuleBase" id="RU361168"/>
    </source>
</evidence>
<evidence type="ECO:0000313" key="13">
    <source>
        <dbReference type="EMBL" id="KAK2161573.1"/>
    </source>
</evidence>